<evidence type="ECO:0000256" key="3">
    <source>
        <dbReference type="ARBA" id="ARBA00021007"/>
    </source>
</evidence>
<organism evidence="11 12">
    <name type="scientific">Haemonchus contortus</name>
    <name type="common">Barber pole worm</name>
    <dbReference type="NCBI Taxonomy" id="6289"/>
    <lineage>
        <taxon>Eukaryota</taxon>
        <taxon>Metazoa</taxon>
        <taxon>Ecdysozoa</taxon>
        <taxon>Nematoda</taxon>
        <taxon>Chromadorea</taxon>
        <taxon>Rhabditida</taxon>
        <taxon>Rhabditina</taxon>
        <taxon>Rhabditomorpha</taxon>
        <taxon>Strongyloidea</taxon>
        <taxon>Trichostrongylidae</taxon>
        <taxon>Haemonchus</taxon>
    </lineage>
</organism>
<comment type="catalytic activity">
    <reaction evidence="9">
        <text>a ubiquinone + NADH + 5 H(+)(in) = a ubiquinol + NAD(+) + 4 H(+)(out)</text>
        <dbReference type="Rhea" id="RHEA:29091"/>
        <dbReference type="Rhea" id="RHEA-COMP:9565"/>
        <dbReference type="Rhea" id="RHEA-COMP:9566"/>
        <dbReference type="ChEBI" id="CHEBI:15378"/>
        <dbReference type="ChEBI" id="CHEBI:16389"/>
        <dbReference type="ChEBI" id="CHEBI:17976"/>
        <dbReference type="ChEBI" id="CHEBI:57540"/>
        <dbReference type="ChEBI" id="CHEBI:57945"/>
        <dbReference type="EC" id="7.1.1.2"/>
    </reaction>
</comment>
<dbReference type="InterPro" id="IPR000440">
    <property type="entry name" value="NADH_UbQ/plastoQ_OxRdtase_su3"/>
</dbReference>
<feature type="transmembrane region" description="Helical" evidence="10">
    <location>
        <begin position="86"/>
        <end position="104"/>
    </location>
</feature>
<dbReference type="Pfam" id="PF00507">
    <property type="entry name" value="Oxidored_q4"/>
    <property type="match status" value="1"/>
</dbReference>
<evidence type="ECO:0000256" key="2">
    <source>
        <dbReference type="ARBA" id="ARBA00008472"/>
    </source>
</evidence>
<evidence type="ECO:0000256" key="1">
    <source>
        <dbReference type="ARBA" id="ARBA00004370"/>
    </source>
</evidence>
<dbReference type="PANTHER" id="PTHR11058">
    <property type="entry name" value="NADH-UBIQUINONE OXIDOREDUCTASE CHAIN 3"/>
    <property type="match status" value="1"/>
</dbReference>
<feature type="transmembrane region" description="Helical" evidence="10">
    <location>
        <begin position="58"/>
        <end position="80"/>
    </location>
</feature>
<dbReference type="GO" id="GO:0030964">
    <property type="term" value="C:NADH dehydrogenase complex"/>
    <property type="evidence" value="ECO:0007669"/>
    <property type="project" value="TreeGrafter"/>
</dbReference>
<evidence type="ECO:0000256" key="8">
    <source>
        <dbReference type="ARBA" id="ARBA00031029"/>
    </source>
</evidence>
<keyword evidence="6 10" id="KW-1133">Transmembrane helix</keyword>
<dbReference type="PANTHER" id="PTHR11058:SF9">
    <property type="entry name" value="NADH-UBIQUINONE OXIDOREDUCTASE CHAIN 3"/>
    <property type="match status" value="1"/>
</dbReference>
<evidence type="ECO:0000256" key="7">
    <source>
        <dbReference type="ARBA" id="ARBA00023136"/>
    </source>
</evidence>
<dbReference type="OrthoDB" id="154075at2759"/>
<comment type="similarity">
    <text evidence="2">Belongs to the complex I subunit 3 family.</text>
</comment>
<keyword evidence="11" id="KW-1185">Reference proteome</keyword>
<reference evidence="12" key="1">
    <citation type="submission" date="2022-10" db="UniProtKB">
        <authorList>
            <consortium name="WormBaseParasite"/>
        </authorList>
    </citation>
    <scope>IDENTIFICATION</scope>
    <source>
        <strain evidence="12">MHco3</strain>
    </source>
</reference>
<dbReference type="GO" id="GO:0008137">
    <property type="term" value="F:NADH dehydrogenase (ubiquinone) activity"/>
    <property type="evidence" value="ECO:0007669"/>
    <property type="project" value="UniProtKB-EC"/>
</dbReference>
<proteinExistence type="inferred from homology"/>
<accession>A0A912NCY4</accession>
<evidence type="ECO:0000256" key="4">
    <source>
        <dbReference type="ARBA" id="ARBA00022448"/>
    </source>
</evidence>
<comment type="subcellular location">
    <subcellularLocation>
        <location evidence="1">Membrane</location>
    </subcellularLocation>
</comment>
<dbReference type="Proteomes" id="UP000025227">
    <property type="component" value="Unplaced"/>
</dbReference>
<evidence type="ECO:0000256" key="5">
    <source>
        <dbReference type="ARBA" id="ARBA00022692"/>
    </source>
</evidence>
<name>A0A912NCY4_HAECO</name>
<evidence type="ECO:0000256" key="6">
    <source>
        <dbReference type="ARBA" id="ARBA00022989"/>
    </source>
</evidence>
<keyword evidence="5 10" id="KW-0812">Transmembrane</keyword>
<dbReference type="AlphaFoldDB" id="A0A912NCY4"/>
<feature type="transmembrane region" description="Helical" evidence="10">
    <location>
        <begin position="6"/>
        <end position="27"/>
    </location>
</feature>
<dbReference type="Gene3D" id="1.20.58.1610">
    <property type="entry name" value="NADH:ubiquinone/plastoquinone oxidoreductase, chain 3"/>
    <property type="match status" value="1"/>
</dbReference>
<evidence type="ECO:0000313" key="12">
    <source>
        <dbReference type="WBParaSite" id="HCON_00667235-00001"/>
    </source>
</evidence>
<evidence type="ECO:0000256" key="10">
    <source>
        <dbReference type="SAM" id="Phobius"/>
    </source>
</evidence>
<protein>
    <recommendedName>
        <fullName evidence="3">NADH-ubiquinone oxidoreductase chain 3</fullName>
    </recommendedName>
    <alternativeName>
        <fullName evidence="8">NADH dehydrogenase subunit 3</fullName>
    </alternativeName>
</protein>
<evidence type="ECO:0000313" key="11">
    <source>
        <dbReference type="Proteomes" id="UP000025227"/>
    </source>
</evidence>
<keyword evidence="4" id="KW-0813">Transport</keyword>
<dbReference type="InterPro" id="IPR038430">
    <property type="entry name" value="NDAH_ubi_oxred_su3_sf"/>
</dbReference>
<evidence type="ECO:0000256" key="9">
    <source>
        <dbReference type="ARBA" id="ARBA00049551"/>
    </source>
</evidence>
<dbReference type="WBParaSite" id="HCON_00667235-00001">
    <property type="protein sequence ID" value="HCON_00667235-00001"/>
    <property type="gene ID" value="HCON_00667235"/>
</dbReference>
<sequence length="113" mass="13444">MLLVQLLMVVFITFFLLFVLYILNFFISVKKVELIKINTFESGFMSVGKIQNSFSIHFFIMMLMFVIFDLEIVMFLGLLMSDLNSLISFVMLMFFIFVGFYLEWRMGKLVWIV</sequence>
<keyword evidence="7 10" id="KW-0472">Membrane</keyword>